<feature type="transmembrane region" description="Helical" evidence="2">
    <location>
        <begin position="20"/>
        <end position="42"/>
    </location>
</feature>
<feature type="compositionally biased region" description="Basic and acidic residues" evidence="1">
    <location>
        <begin position="807"/>
        <end position="846"/>
    </location>
</feature>
<gene>
    <name evidence="3" type="ORF">GGX14DRAFT_665132</name>
</gene>
<dbReference type="AlphaFoldDB" id="A0AAD6Y675"/>
<keyword evidence="2" id="KW-0472">Membrane</keyword>
<dbReference type="Proteomes" id="UP001219525">
    <property type="component" value="Unassembled WGS sequence"/>
</dbReference>
<feature type="region of interest" description="Disordered" evidence="1">
    <location>
        <begin position="262"/>
        <end position="291"/>
    </location>
</feature>
<evidence type="ECO:0000313" key="4">
    <source>
        <dbReference type="Proteomes" id="UP001219525"/>
    </source>
</evidence>
<keyword evidence="2" id="KW-1133">Transmembrane helix</keyword>
<evidence type="ECO:0000256" key="2">
    <source>
        <dbReference type="SAM" id="Phobius"/>
    </source>
</evidence>
<protein>
    <submittedName>
        <fullName evidence="3">Uncharacterized protein</fullName>
    </submittedName>
</protein>
<sequence length="1080" mass="118516">MAVNDSSTLTSLLPSTPYLLAYSLPLFFLSVLLTFSGAFLTLDRTRSFPVDRYGVLPGAFEHKKRLHLILEGGIGGLPAASLVSFVVVWLLSWVITTFLASRWRYCVIILGGISGGNDGNLHTTLTLFAVLPIPRVQHSAMRFATASTGAFGLVLSIALLAKIPSWETVWGRLWEAQDLTGTWGTAKEKGLSAGFCLFLATGITCDWLPRRKFGECPDEKWDSYLANYAANAADRAGTFTPMRTFWDRRSVGPVRFQARVAGRKRDAPPYGRPVVREDVDDPLNSPPIDATNAKVSRPWLRQKMTMASSTPTLVDDTSANGKDIDFDKEVKRVRGPKTRYEDKETLRFNEPHGSNDKDPCNAVSHQALDRIAVAQKDAFAPMSDDMPEAASPRQEYKVAKLNNWSKGAARPKGKATFAQKEQDTIEMPEVPEFAVQNVIYHGSAVAVQFKDPSKFVIKGLSASPQLFLLLVSLHFRRRLPPRQPPQLDLLKTLPEDTSSSANESLSSAPHQTHSTHGYAVLLVTLALILNDGLAVLCRIVKFFTSAKHYTSTGLTNAILGRKEGFVVAAQTYQRVWRMDPYSSFSTLQALLGVLSHDELLLFFKQQAGIDKHTQGGLLATARDRLYALRGVPDGLMCSGFALAVQDEILSLGQTFQSKMLDTPGHSLISLKIDASSTVIIDSSFMQCLLLKAGSAGSVSIDKNGTLQWNVSLPYAHGPTLIFAEDGSPRGYVKKNTTKMDPLNTVDTRGEFTAHNVERVVELEGGKKWKQGVRVSALGHLVSDGQCTVHTLVRLNLRTGKATISYPPDDKVGETEEKDSSKDSNKDSEEKDSIKDSNKDSSKDSNKNSKPWVEDTYDFGLDSEKERLQALILFYGALLAAPGDTMSAYRSLPPQSSGDERERVAGAATGAATGAAAKGATGAAARVADYESRRWRERHGHEGVSFVPQIAILRLWNTHEADLPHSLSIKITGTCFLRAALYALEVYLQLRLKKHSRLETAPWATRTTLITFDALRPHVPTSCDSKNEQEANEEETFGIVGGNTLGAEDHSGSEQIRMVNISLLYWSPFACLGSRAYLTAE</sequence>
<accession>A0AAD6Y675</accession>
<dbReference type="EMBL" id="JARJCW010000071">
    <property type="protein sequence ID" value="KAJ7198794.1"/>
    <property type="molecule type" value="Genomic_DNA"/>
</dbReference>
<organism evidence="3 4">
    <name type="scientific">Mycena pura</name>
    <dbReference type="NCBI Taxonomy" id="153505"/>
    <lineage>
        <taxon>Eukaryota</taxon>
        <taxon>Fungi</taxon>
        <taxon>Dikarya</taxon>
        <taxon>Basidiomycota</taxon>
        <taxon>Agaricomycotina</taxon>
        <taxon>Agaricomycetes</taxon>
        <taxon>Agaricomycetidae</taxon>
        <taxon>Agaricales</taxon>
        <taxon>Marasmiineae</taxon>
        <taxon>Mycenaceae</taxon>
        <taxon>Mycena</taxon>
    </lineage>
</organism>
<feature type="transmembrane region" description="Helical" evidence="2">
    <location>
        <begin position="73"/>
        <end position="95"/>
    </location>
</feature>
<name>A0AAD6Y675_9AGAR</name>
<proteinExistence type="predicted"/>
<keyword evidence="4" id="KW-1185">Reference proteome</keyword>
<evidence type="ECO:0000313" key="3">
    <source>
        <dbReference type="EMBL" id="KAJ7198794.1"/>
    </source>
</evidence>
<reference evidence="3" key="1">
    <citation type="submission" date="2023-03" db="EMBL/GenBank/DDBJ databases">
        <title>Massive genome expansion in bonnet fungi (Mycena s.s.) driven by repeated elements and novel gene families across ecological guilds.</title>
        <authorList>
            <consortium name="Lawrence Berkeley National Laboratory"/>
            <person name="Harder C.B."/>
            <person name="Miyauchi S."/>
            <person name="Viragh M."/>
            <person name="Kuo A."/>
            <person name="Thoen E."/>
            <person name="Andreopoulos B."/>
            <person name="Lu D."/>
            <person name="Skrede I."/>
            <person name="Drula E."/>
            <person name="Henrissat B."/>
            <person name="Morin E."/>
            <person name="Kohler A."/>
            <person name="Barry K."/>
            <person name="LaButti K."/>
            <person name="Morin E."/>
            <person name="Salamov A."/>
            <person name="Lipzen A."/>
            <person name="Mereny Z."/>
            <person name="Hegedus B."/>
            <person name="Baldrian P."/>
            <person name="Stursova M."/>
            <person name="Weitz H."/>
            <person name="Taylor A."/>
            <person name="Grigoriev I.V."/>
            <person name="Nagy L.G."/>
            <person name="Martin F."/>
            <person name="Kauserud H."/>
        </authorList>
    </citation>
    <scope>NUCLEOTIDE SEQUENCE</scope>
    <source>
        <strain evidence="3">9144</strain>
    </source>
</reference>
<comment type="caution">
    <text evidence="3">The sequence shown here is derived from an EMBL/GenBank/DDBJ whole genome shotgun (WGS) entry which is preliminary data.</text>
</comment>
<keyword evidence="2" id="KW-0812">Transmembrane</keyword>
<evidence type="ECO:0000256" key="1">
    <source>
        <dbReference type="SAM" id="MobiDB-lite"/>
    </source>
</evidence>
<feature type="region of interest" description="Disordered" evidence="1">
    <location>
        <begin position="802"/>
        <end position="852"/>
    </location>
</feature>